<feature type="domain" description="EGF-like" evidence="11">
    <location>
        <begin position="653"/>
        <end position="692"/>
    </location>
</feature>
<evidence type="ECO:0000256" key="5">
    <source>
        <dbReference type="ARBA" id="ARBA00022737"/>
    </source>
</evidence>
<dbReference type="PROSITE" id="PS50026">
    <property type="entry name" value="EGF_3"/>
    <property type="match status" value="5"/>
</dbReference>
<feature type="compositionally biased region" description="Polar residues" evidence="9">
    <location>
        <begin position="416"/>
        <end position="430"/>
    </location>
</feature>
<keyword evidence="10" id="KW-1133">Transmembrane helix</keyword>
<keyword evidence="4" id="KW-0732">Signal</keyword>
<keyword evidence="13" id="KW-1185">Reference proteome</keyword>
<keyword evidence="2" id="KW-0964">Secreted</keyword>
<dbReference type="WBParaSite" id="Gr19_v10_g9517.t1">
    <property type="protein sequence ID" value="Gr19_v10_g9517.t1"/>
    <property type="gene ID" value="Gr19_v10_g9517"/>
</dbReference>
<dbReference type="CDD" id="cd00054">
    <property type="entry name" value="EGF_CA"/>
    <property type="match status" value="5"/>
</dbReference>
<dbReference type="AlphaFoldDB" id="A0A914IFU5"/>
<evidence type="ECO:0000256" key="4">
    <source>
        <dbReference type="ARBA" id="ARBA00022729"/>
    </source>
</evidence>
<dbReference type="InterPro" id="IPR009030">
    <property type="entry name" value="Growth_fac_rcpt_cys_sf"/>
</dbReference>
<evidence type="ECO:0000256" key="6">
    <source>
        <dbReference type="ARBA" id="ARBA00023157"/>
    </source>
</evidence>
<dbReference type="InterPro" id="IPR009017">
    <property type="entry name" value="GFP"/>
</dbReference>
<dbReference type="Pfam" id="PF07645">
    <property type="entry name" value="EGF_CA"/>
    <property type="match status" value="5"/>
</dbReference>
<dbReference type="GO" id="GO:0005509">
    <property type="term" value="F:calcium ion binding"/>
    <property type="evidence" value="ECO:0007669"/>
    <property type="project" value="InterPro"/>
</dbReference>
<evidence type="ECO:0000313" key="13">
    <source>
        <dbReference type="Proteomes" id="UP000887572"/>
    </source>
</evidence>
<feature type="domain" description="EGF-like" evidence="11">
    <location>
        <begin position="515"/>
        <end position="557"/>
    </location>
</feature>
<feature type="domain" description="EGF-like" evidence="11">
    <location>
        <begin position="1025"/>
        <end position="1068"/>
    </location>
</feature>
<dbReference type="Gene3D" id="2.40.155.10">
    <property type="entry name" value="Green fluorescent protein"/>
    <property type="match status" value="1"/>
</dbReference>
<dbReference type="FunFam" id="2.10.25.10:FF:000038">
    <property type="entry name" value="Fibrillin 2"/>
    <property type="match status" value="3"/>
</dbReference>
<feature type="transmembrane region" description="Helical" evidence="10">
    <location>
        <begin position="1153"/>
        <end position="1179"/>
    </location>
</feature>
<keyword evidence="5" id="KW-0677">Repeat</keyword>
<evidence type="ECO:0000256" key="9">
    <source>
        <dbReference type="SAM" id="MobiDB-lite"/>
    </source>
</evidence>
<dbReference type="InterPro" id="IPR000742">
    <property type="entry name" value="EGF"/>
</dbReference>
<name>A0A914IFU5_GLORO</name>
<dbReference type="SMART" id="SM00539">
    <property type="entry name" value="NIDO"/>
    <property type="match status" value="2"/>
</dbReference>
<dbReference type="SUPFAM" id="SSF57196">
    <property type="entry name" value="EGF/Laminin"/>
    <property type="match status" value="2"/>
</dbReference>
<keyword evidence="7" id="KW-0325">Glycoprotein</keyword>
<feature type="domain" description="EGF-like" evidence="11">
    <location>
        <begin position="608"/>
        <end position="647"/>
    </location>
</feature>
<dbReference type="Pfam" id="PF12947">
    <property type="entry name" value="EGF_3"/>
    <property type="match status" value="1"/>
</dbReference>
<dbReference type="PROSITE" id="PS01187">
    <property type="entry name" value="EGF_CA"/>
    <property type="match status" value="4"/>
</dbReference>
<proteinExistence type="predicted"/>
<dbReference type="Gene3D" id="2.170.300.10">
    <property type="entry name" value="Tie2 ligand-binding domain superfamily"/>
    <property type="match status" value="2"/>
</dbReference>
<dbReference type="PROSITE" id="PS00010">
    <property type="entry name" value="ASX_HYDROXYL"/>
    <property type="match status" value="4"/>
</dbReference>
<protein>
    <submittedName>
        <fullName evidence="14">Uncharacterized protein</fullName>
    </submittedName>
</protein>
<dbReference type="PROSITE" id="PS01186">
    <property type="entry name" value="EGF_2"/>
    <property type="match status" value="4"/>
</dbReference>
<dbReference type="Proteomes" id="UP000887572">
    <property type="component" value="Unplaced"/>
</dbReference>
<dbReference type="GO" id="GO:0071944">
    <property type="term" value="C:cell periphery"/>
    <property type="evidence" value="ECO:0007669"/>
    <property type="project" value="UniProtKB-ARBA"/>
</dbReference>
<comment type="caution">
    <text evidence="8">Lacks conserved residue(s) required for the propagation of feature annotation.</text>
</comment>
<evidence type="ECO:0000259" key="12">
    <source>
        <dbReference type="PROSITE" id="PS51220"/>
    </source>
</evidence>
<evidence type="ECO:0000256" key="1">
    <source>
        <dbReference type="ARBA" id="ARBA00004613"/>
    </source>
</evidence>
<dbReference type="InterPro" id="IPR049883">
    <property type="entry name" value="NOTCH1_EGF-like"/>
</dbReference>
<comment type="subcellular location">
    <subcellularLocation>
        <location evidence="1">Secreted</location>
    </subcellularLocation>
</comment>
<dbReference type="InterPro" id="IPR024731">
    <property type="entry name" value="NELL2-like_EGF"/>
</dbReference>
<evidence type="ECO:0000256" key="3">
    <source>
        <dbReference type="ARBA" id="ARBA00022536"/>
    </source>
</evidence>
<dbReference type="SMART" id="SM00179">
    <property type="entry name" value="EGF_CA"/>
    <property type="match status" value="6"/>
</dbReference>
<dbReference type="InterPro" id="IPR001881">
    <property type="entry name" value="EGF-like_Ca-bd_dom"/>
</dbReference>
<evidence type="ECO:0000259" key="11">
    <source>
        <dbReference type="PROSITE" id="PS50026"/>
    </source>
</evidence>
<feature type="domain" description="NIDO" evidence="12">
    <location>
        <begin position="127"/>
        <end position="278"/>
    </location>
</feature>
<dbReference type="InterPro" id="IPR018097">
    <property type="entry name" value="EGF_Ca-bd_CS"/>
</dbReference>
<evidence type="ECO:0000256" key="7">
    <source>
        <dbReference type="ARBA" id="ARBA00023180"/>
    </source>
</evidence>
<evidence type="ECO:0000313" key="14">
    <source>
        <dbReference type="WBParaSite" id="Gr19_v10_g9517.t1"/>
    </source>
</evidence>
<evidence type="ECO:0000256" key="2">
    <source>
        <dbReference type="ARBA" id="ARBA00022525"/>
    </source>
</evidence>
<keyword evidence="10" id="KW-0472">Membrane</keyword>
<dbReference type="Pfam" id="PF06119">
    <property type="entry name" value="NIDO"/>
    <property type="match status" value="2"/>
</dbReference>
<dbReference type="InterPro" id="IPR000152">
    <property type="entry name" value="EGF-type_Asp/Asn_hydroxyl_site"/>
</dbReference>
<dbReference type="SMART" id="SM00181">
    <property type="entry name" value="EGF"/>
    <property type="match status" value="9"/>
</dbReference>
<feature type="region of interest" description="Disordered" evidence="9">
    <location>
        <begin position="413"/>
        <end position="435"/>
    </location>
</feature>
<sequence>MFTHGKLSHPHKIVLLLLRWQRHRRQLAEMELSDQTLFQGRQTMLNQSVPFIFSARLYPYGSKNGDTTLVGASSEFKLSSSELIFLDQTFDTIWIHRNGIVSLAPDFDPPPMPKSLPILAGPPLIAAFWAKEWNAQRRRVLIRETNDETILALAQSEVNIQFRYGKEFEPNSMVIITWMNSEEDEENELSEADELFQLALILGNNACFAHFIFSKLPKAVKAMSGFNGPTVATSSAETATEMPMSLMLPGSGTSETIQLTEKSNIGIPGEWLMRIDEEQIYLCGAGFQGIECVDSCLPNQWHLDCSRQCHCAEGSACNIETGECPDGKCNPGWKGAPICDEDIDECQDESISCPDEQPDCMNTPGAYLCFCFEYDNSTGICIGSSGEAESSSASQRIPVPVASVVLTPQLGPSLDKFSNSRQNTTTSITRPSAPKLLLLGTETPATIQSKSGLPHKTASAIAPPLLHSASAGSSSREHSATACSSSSSCNANARCVQDVCQCSNGWNGDGKSCTDVDECSLNSTICGSYAECQNTVGSYQCVCNVGFIARSDGQGCIDVNECEEAVPGNEQITVCPQENTVCTNFVGGFDCQCKSGFSGDPLTGGCKDINECEMADHYCGSNANCTNLVGTFRCECLDGFERVPNTSNGECKDIDECILHAACHRAATCTNVEGSYRCGCVDGFIGNGTECHETILFPIGQKRTTGDKKINFTIVQLADPIKIFGQNYTQIYISPNGYISFNLNFNDTINDEIFEKIQRNQSSKNVFNNGAVIFMPLFAKFVSKYNGFIDIQQIDEQSPISKGPLSRAALQIQQHFRIDDFKPQRLFIATWGEMNTVLQSANTGGSTFQLILVDGTSPTGTETFAIFLYESIEEISGGKHFFTGILHPLEGILSLIPLDQLVTGTNVGQPGKWIFRVDQTKLYTCPSGTKGAPLCQEDCAPGTFGLNCEGKCRCANGLPCDFASGNCSGGKCAAGFLGRSCDSDVDECDLGTHRCHKNANCSNLIGSYSCTCNEPFHGNGFNCSIADTCLLRFKSKCAQNAHCDSTNEELPECMCNDGFYGDGRRKCEPNEMSSTMDKSATITSPTSASTRSTTTTATLRTTTVLSTTVSLTVFTTSRKAFVPIKNETTTTTIKVPIAGSNNELLSEANESKALVLVVCSAIGAVWLIVAIFFSLIYCIKRYRRIRASEYSPEMLTWNATRTVTRNGRSMYNLSSTKFI</sequence>
<keyword evidence="3 8" id="KW-0245">EGF-like domain</keyword>
<organism evidence="13 14">
    <name type="scientific">Globodera rostochiensis</name>
    <name type="common">Golden nematode worm</name>
    <name type="synonym">Heterodera rostochiensis</name>
    <dbReference type="NCBI Taxonomy" id="31243"/>
    <lineage>
        <taxon>Eukaryota</taxon>
        <taxon>Metazoa</taxon>
        <taxon>Ecdysozoa</taxon>
        <taxon>Nematoda</taxon>
        <taxon>Chromadorea</taxon>
        <taxon>Rhabditida</taxon>
        <taxon>Tylenchina</taxon>
        <taxon>Tylenchomorpha</taxon>
        <taxon>Tylenchoidea</taxon>
        <taxon>Heteroderidae</taxon>
        <taxon>Heteroderinae</taxon>
        <taxon>Globodera</taxon>
    </lineage>
</organism>
<dbReference type="PROSITE" id="PS51220">
    <property type="entry name" value="NIDO"/>
    <property type="match status" value="1"/>
</dbReference>
<dbReference type="Gene3D" id="2.10.25.10">
    <property type="entry name" value="Laminin"/>
    <property type="match status" value="5"/>
</dbReference>
<feature type="domain" description="EGF-like" evidence="11">
    <location>
        <begin position="984"/>
        <end position="1024"/>
    </location>
</feature>
<evidence type="ECO:0000256" key="10">
    <source>
        <dbReference type="SAM" id="Phobius"/>
    </source>
</evidence>
<dbReference type="GO" id="GO:0005576">
    <property type="term" value="C:extracellular region"/>
    <property type="evidence" value="ECO:0007669"/>
    <property type="project" value="UniProtKB-SubCell"/>
</dbReference>
<dbReference type="GO" id="GO:0007160">
    <property type="term" value="P:cell-matrix adhesion"/>
    <property type="evidence" value="ECO:0007669"/>
    <property type="project" value="InterPro"/>
</dbReference>
<reference evidence="14" key="1">
    <citation type="submission" date="2022-11" db="UniProtKB">
        <authorList>
            <consortium name="WormBaseParasite"/>
        </authorList>
    </citation>
    <scope>IDENTIFICATION</scope>
</reference>
<dbReference type="InterPro" id="IPR003886">
    <property type="entry name" value="NIDO_dom"/>
</dbReference>
<evidence type="ECO:0000256" key="8">
    <source>
        <dbReference type="PROSITE-ProRule" id="PRU00076"/>
    </source>
</evidence>
<dbReference type="FunFam" id="2.10.25.10:FF:000014">
    <property type="entry name" value="Latent-transforming growth factor beta-binding protein 3"/>
    <property type="match status" value="1"/>
</dbReference>
<feature type="region of interest" description="Disordered" evidence="9">
    <location>
        <begin position="1072"/>
        <end position="1093"/>
    </location>
</feature>
<keyword evidence="10" id="KW-0812">Transmembrane</keyword>
<keyword evidence="6" id="KW-1015">Disulfide bond</keyword>
<dbReference type="PANTHER" id="PTHR24050">
    <property type="entry name" value="PA14 DOMAIN-CONTAINING PROTEIN"/>
    <property type="match status" value="1"/>
</dbReference>
<dbReference type="SUPFAM" id="SSF57184">
    <property type="entry name" value="Growth factor receptor domain"/>
    <property type="match status" value="1"/>
</dbReference>
<dbReference type="InterPro" id="IPR052235">
    <property type="entry name" value="Nephronectin_domain"/>
</dbReference>
<dbReference type="PANTHER" id="PTHR24050:SF28">
    <property type="entry name" value="UROMODULIN-LIKE"/>
    <property type="match status" value="1"/>
</dbReference>
<accession>A0A914IFU5</accession>
<feature type="compositionally biased region" description="Low complexity" evidence="9">
    <location>
        <begin position="1079"/>
        <end position="1093"/>
    </location>
</feature>